<name>A0A098PTD1_9XANT</name>
<gene>
    <name evidence="1" type="ORF">GW15_0221350</name>
</gene>
<comment type="caution">
    <text evidence="1">The sequence shown here is derived from an EMBL/GenBank/DDBJ whole genome shotgun (WGS) entry which is preliminary data.</text>
</comment>
<dbReference type="AlphaFoldDB" id="A0A098PTD1"/>
<protein>
    <submittedName>
        <fullName evidence="1">Uncharacterized protein</fullName>
    </submittedName>
</protein>
<evidence type="ECO:0000313" key="1">
    <source>
        <dbReference type="EMBL" id="KGE50319.1"/>
    </source>
</evidence>
<dbReference type="STRING" id="325777.GW15_0221350"/>
<accession>A0A098PTD1</accession>
<sequence>MRGSTLADYLGACDRYLSGHEQQFTSPWGLVLLAECAADAGVDLSEADVSLDAALEQLAERVGLNRQDDLASLPAPGQ</sequence>
<proteinExistence type="predicted"/>
<dbReference type="Proteomes" id="UP000028012">
    <property type="component" value="Unassembled WGS sequence"/>
</dbReference>
<dbReference type="HOGENOM" id="CLU_2621159_0_0_6"/>
<organism evidence="1 2">
    <name type="scientific">Xanthomonas axonopodis pv. vasculorum</name>
    <dbReference type="NCBI Taxonomy" id="325777"/>
    <lineage>
        <taxon>Bacteria</taxon>
        <taxon>Pseudomonadati</taxon>
        <taxon>Pseudomonadota</taxon>
        <taxon>Gammaproteobacteria</taxon>
        <taxon>Lysobacterales</taxon>
        <taxon>Lysobacteraceae</taxon>
        <taxon>Xanthomonas</taxon>
    </lineage>
</organism>
<evidence type="ECO:0000313" key="2">
    <source>
        <dbReference type="Proteomes" id="UP000028012"/>
    </source>
</evidence>
<reference evidence="1 2" key="1">
    <citation type="submission" date="2014-09" db="EMBL/GenBank/DDBJ databases">
        <title>A draft genome sequence for Xanthomonas axonopodis pv. vasculorum NCPPB 900.</title>
        <authorList>
            <person name="Harrison J."/>
            <person name="Studholme D.J."/>
        </authorList>
    </citation>
    <scope>NUCLEOTIDE SEQUENCE [LARGE SCALE GENOMIC DNA]</scope>
    <source>
        <strain evidence="1 2">NCPPB 900</strain>
    </source>
</reference>
<dbReference type="EMBL" id="JPHD02000143">
    <property type="protein sequence ID" value="KGE50319.1"/>
    <property type="molecule type" value="Genomic_DNA"/>
</dbReference>